<dbReference type="EMBL" id="KZ679016">
    <property type="protein sequence ID" value="PSS10924.1"/>
    <property type="molecule type" value="Genomic_DNA"/>
</dbReference>
<feature type="transmembrane region" description="Helical" evidence="4">
    <location>
        <begin position="20"/>
        <end position="39"/>
    </location>
</feature>
<dbReference type="SUPFAM" id="SSF51735">
    <property type="entry name" value="NAD(P)-binding Rossmann-fold domains"/>
    <property type="match status" value="1"/>
</dbReference>
<evidence type="ECO:0008006" key="7">
    <source>
        <dbReference type="Google" id="ProtNLM"/>
    </source>
</evidence>
<feature type="compositionally biased region" description="Basic and acidic residues" evidence="3">
    <location>
        <begin position="362"/>
        <end position="397"/>
    </location>
</feature>
<dbReference type="Proteomes" id="UP000241818">
    <property type="component" value="Unassembled WGS sequence"/>
</dbReference>
<dbReference type="InterPro" id="IPR002347">
    <property type="entry name" value="SDR_fam"/>
</dbReference>
<name>A0A2T3ATW1_AMORE</name>
<dbReference type="Pfam" id="PF00106">
    <property type="entry name" value="adh_short"/>
    <property type="match status" value="1"/>
</dbReference>
<feature type="region of interest" description="Disordered" evidence="3">
    <location>
        <begin position="362"/>
        <end position="415"/>
    </location>
</feature>
<dbReference type="InterPro" id="IPR036291">
    <property type="entry name" value="NAD(P)-bd_dom_sf"/>
</dbReference>
<protein>
    <recommendedName>
        <fullName evidence="7">Ketoreductase (KR) domain-containing protein</fullName>
    </recommendedName>
</protein>
<dbReference type="Gene3D" id="3.40.50.720">
    <property type="entry name" value="NAD(P)-binding Rossmann-like Domain"/>
    <property type="match status" value="1"/>
</dbReference>
<keyword evidence="4" id="KW-0812">Transmembrane</keyword>
<dbReference type="AlphaFoldDB" id="A0A2T3ATW1"/>
<dbReference type="GO" id="GO:0016491">
    <property type="term" value="F:oxidoreductase activity"/>
    <property type="evidence" value="ECO:0007669"/>
    <property type="project" value="UniProtKB-KW"/>
</dbReference>
<dbReference type="FunCoup" id="A0A2T3ATW1">
    <property type="interactions" value="92"/>
</dbReference>
<accession>A0A2T3ATW1</accession>
<gene>
    <name evidence="5" type="ORF">M430DRAFT_108280</name>
</gene>
<keyword evidence="2" id="KW-0560">Oxidoreductase</keyword>
<dbReference type="PANTHER" id="PTHR24320">
    <property type="entry name" value="RETINOL DEHYDROGENASE"/>
    <property type="match status" value="1"/>
</dbReference>
<sequence>MPVYIVKEAFKGNITWLPNGFTFIKVVAILSAIALLKWYSTGRPNTSERQMHGKVIMITGGTSGIGASVALELAQRGAQIVLLTHQPPSDMFIVDFIEDLRDRTGNELIYAEQVDLSSLYSIRQFATKWIDNAPPRRLDMIILCAATLTPPGKPRVVTREGIEETWMVNYLANFHLLSILSPAIRAQPPDRDVRIVFATCSSYVNSAPVDDGSVAMTKKDWTPAKAYARSKLALTIFGHAFQKHLDAYKRPDEMPMNARVIFVNPGYSRTPGMRRWLTRGTLWGLSIYLVLWQTVWILLKSAEGGAQSFLYAAMEGSLGRGSGGKLIKECQEIGFERSDVKDEAVAKKLWEGSEKLIERVEREEAVRRALEKKEKEELEKKQKSNKDKNQQNDEKKPAPATKAPETKSRKQKKAK</sequence>
<proteinExistence type="inferred from homology"/>
<dbReference type="STRING" id="857342.A0A2T3ATW1"/>
<dbReference type="PRINTS" id="PR00081">
    <property type="entry name" value="GDHRDH"/>
</dbReference>
<dbReference type="GeneID" id="36569281"/>
<keyword evidence="4" id="KW-0472">Membrane</keyword>
<evidence type="ECO:0000256" key="1">
    <source>
        <dbReference type="ARBA" id="ARBA00006484"/>
    </source>
</evidence>
<dbReference type="PANTHER" id="PTHR24320:SF285">
    <property type="entry name" value="RETINOL DEHYDROGENASE 14"/>
    <property type="match status" value="1"/>
</dbReference>
<evidence type="ECO:0000313" key="6">
    <source>
        <dbReference type="Proteomes" id="UP000241818"/>
    </source>
</evidence>
<dbReference type="InParanoid" id="A0A2T3ATW1"/>
<reference evidence="5 6" key="1">
    <citation type="journal article" date="2018" name="New Phytol.">
        <title>Comparative genomics and transcriptomics depict ericoid mycorrhizal fungi as versatile saprotrophs and plant mutualists.</title>
        <authorList>
            <person name="Martino E."/>
            <person name="Morin E."/>
            <person name="Grelet G.A."/>
            <person name="Kuo A."/>
            <person name="Kohler A."/>
            <person name="Daghino S."/>
            <person name="Barry K.W."/>
            <person name="Cichocki N."/>
            <person name="Clum A."/>
            <person name="Dockter R.B."/>
            <person name="Hainaut M."/>
            <person name="Kuo R.C."/>
            <person name="LaButti K."/>
            <person name="Lindahl B.D."/>
            <person name="Lindquist E.A."/>
            <person name="Lipzen A."/>
            <person name="Khouja H.R."/>
            <person name="Magnuson J."/>
            <person name="Murat C."/>
            <person name="Ohm R.A."/>
            <person name="Singer S.W."/>
            <person name="Spatafora J.W."/>
            <person name="Wang M."/>
            <person name="Veneault-Fourrey C."/>
            <person name="Henrissat B."/>
            <person name="Grigoriev I.V."/>
            <person name="Martin F.M."/>
            <person name="Perotto S."/>
        </authorList>
    </citation>
    <scope>NUCLEOTIDE SEQUENCE [LARGE SCALE GENOMIC DNA]</scope>
    <source>
        <strain evidence="5 6">ATCC 22711</strain>
    </source>
</reference>
<keyword evidence="6" id="KW-1185">Reference proteome</keyword>
<dbReference type="RefSeq" id="XP_024718103.1">
    <property type="nucleotide sequence ID" value="XM_024861200.1"/>
</dbReference>
<organism evidence="5 6">
    <name type="scientific">Amorphotheca resinae ATCC 22711</name>
    <dbReference type="NCBI Taxonomy" id="857342"/>
    <lineage>
        <taxon>Eukaryota</taxon>
        <taxon>Fungi</taxon>
        <taxon>Dikarya</taxon>
        <taxon>Ascomycota</taxon>
        <taxon>Pezizomycotina</taxon>
        <taxon>Leotiomycetes</taxon>
        <taxon>Helotiales</taxon>
        <taxon>Amorphothecaceae</taxon>
        <taxon>Amorphotheca</taxon>
    </lineage>
</organism>
<evidence type="ECO:0000256" key="4">
    <source>
        <dbReference type="SAM" id="Phobius"/>
    </source>
</evidence>
<evidence type="ECO:0000256" key="2">
    <source>
        <dbReference type="ARBA" id="ARBA00023002"/>
    </source>
</evidence>
<keyword evidence="4" id="KW-1133">Transmembrane helix</keyword>
<comment type="similarity">
    <text evidence="1">Belongs to the short-chain dehydrogenases/reductases (SDR) family.</text>
</comment>
<evidence type="ECO:0000313" key="5">
    <source>
        <dbReference type="EMBL" id="PSS10924.1"/>
    </source>
</evidence>
<dbReference type="OrthoDB" id="191979at2759"/>
<evidence type="ECO:0000256" key="3">
    <source>
        <dbReference type="SAM" id="MobiDB-lite"/>
    </source>
</evidence>